<dbReference type="AlphaFoldDB" id="A0AAV5KIT2"/>
<keyword evidence="1" id="KW-0812">Transmembrane</keyword>
<proteinExistence type="predicted"/>
<dbReference type="EMBL" id="BPVZ01000066">
    <property type="protein sequence ID" value="GKV24505.1"/>
    <property type="molecule type" value="Genomic_DNA"/>
</dbReference>
<organism evidence="2 3">
    <name type="scientific">Rubroshorea leprosula</name>
    <dbReference type="NCBI Taxonomy" id="152421"/>
    <lineage>
        <taxon>Eukaryota</taxon>
        <taxon>Viridiplantae</taxon>
        <taxon>Streptophyta</taxon>
        <taxon>Embryophyta</taxon>
        <taxon>Tracheophyta</taxon>
        <taxon>Spermatophyta</taxon>
        <taxon>Magnoliopsida</taxon>
        <taxon>eudicotyledons</taxon>
        <taxon>Gunneridae</taxon>
        <taxon>Pentapetalae</taxon>
        <taxon>rosids</taxon>
        <taxon>malvids</taxon>
        <taxon>Malvales</taxon>
        <taxon>Dipterocarpaceae</taxon>
        <taxon>Rubroshorea</taxon>
    </lineage>
</organism>
<evidence type="ECO:0000256" key="1">
    <source>
        <dbReference type="SAM" id="Phobius"/>
    </source>
</evidence>
<keyword evidence="1" id="KW-0472">Membrane</keyword>
<evidence type="ECO:0000313" key="2">
    <source>
        <dbReference type="EMBL" id="GKV24505.1"/>
    </source>
</evidence>
<dbReference type="Proteomes" id="UP001054252">
    <property type="component" value="Unassembled WGS sequence"/>
</dbReference>
<accession>A0AAV5KIT2</accession>
<comment type="caution">
    <text evidence="2">The sequence shown here is derived from an EMBL/GenBank/DDBJ whole genome shotgun (WGS) entry which is preliminary data.</text>
</comment>
<protein>
    <submittedName>
        <fullName evidence="2">Uncharacterized protein</fullName>
    </submittedName>
</protein>
<keyword evidence="3" id="KW-1185">Reference proteome</keyword>
<evidence type="ECO:0000313" key="3">
    <source>
        <dbReference type="Proteomes" id="UP001054252"/>
    </source>
</evidence>
<feature type="transmembrane region" description="Helical" evidence="1">
    <location>
        <begin position="27"/>
        <end position="49"/>
    </location>
</feature>
<reference evidence="2 3" key="1">
    <citation type="journal article" date="2021" name="Commun. Biol.">
        <title>The genome of Shorea leprosula (Dipterocarpaceae) highlights the ecological relevance of drought in aseasonal tropical rainforests.</title>
        <authorList>
            <person name="Ng K.K.S."/>
            <person name="Kobayashi M.J."/>
            <person name="Fawcett J.A."/>
            <person name="Hatakeyama M."/>
            <person name="Paape T."/>
            <person name="Ng C.H."/>
            <person name="Ang C.C."/>
            <person name="Tnah L.H."/>
            <person name="Lee C.T."/>
            <person name="Nishiyama T."/>
            <person name="Sese J."/>
            <person name="O'Brien M.J."/>
            <person name="Copetti D."/>
            <person name="Mohd Noor M.I."/>
            <person name="Ong R.C."/>
            <person name="Putra M."/>
            <person name="Sireger I.Z."/>
            <person name="Indrioko S."/>
            <person name="Kosugi Y."/>
            <person name="Izuno A."/>
            <person name="Isagi Y."/>
            <person name="Lee S.L."/>
            <person name="Shimizu K.K."/>
        </authorList>
    </citation>
    <scope>NUCLEOTIDE SEQUENCE [LARGE SCALE GENOMIC DNA]</scope>
    <source>
        <strain evidence="2">214</strain>
    </source>
</reference>
<name>A0AAV5KIT2_9ROSI</name>
<keyword evidence="1" id="KW-1133">Transmembrane helix</keyword>
<gene>
    <name evidence="2" type="ORF">SLEP1_g34112</name>
</gene>
<sequence>MFPNSKPSILKACMQAADWIPTMLGKVLMDSVCKMLGVLLTVISSCILVRRTTG</sequence>